<dbReference type="EMBL" id="JAAAXW010000013">
    <property type="protein sequence ID" value="KAF9550163.1"/>
    <property type="molecule type" value="Genomic_DNA"/>
</dbReference>
<dbReference type="SMART" id="SM00355">
    <property type="entry name" value="ZnF_C2H2"/>
    <property type="match status" value="2"/>
</dbReference>
<sequence length="682" mass="72561">MTAPNQTKPSALPLAYCSQIDPSSLRWEQKTVPQPSTLTPPATRSPSPAATTPLDSPSHSSSTSYFPPAPSWHPLENSSFSFRFDSDFERSQSPSFAADNVHVHAREFETAFCRDFYCCGLRLLDLHDLLQHYEECHVRFEEDDEDFVENDSEFFDEDGWSDSDSAPSSPSSASPSGSDLNSSAVVELGAAVNHLHQSFPHHYPAHLLAPRSNSTLTQHPFIHSTHPLYRHPSGDSSASDVEAASRNSTAHVLEAFNSSLNGPSKRKAVVSLADIYAEDESDGHGNHSSAFSNAILRSRPNGSTIASDFLGPMAKRQAMESNQRSGASSIYSDMHSAQALEKNHGGFGPYPFHTGNTTTSASMTVHPDPASLNPSVYPAANGRMGPIGPLTTTRPLAINSTNSPYVTATVDLMRQRDEVFSLMEDLTRTGNTNTSDKPYRCSVLGCDKAYKNPNGLKYHNLHGHCSTSGMGETDSPETKPYVCTFLECGKRYKNLNGLKYHIEHSHPNLTAALRAHQSGLINPHIFGPYPSQAAMTIAAALQAVNSSPMMMAAANAIMTAQAANAANAANAAAAAAAAGVPHGEYDAGSVNGGSLQSTGAQGVDTGTVSGIGPPQATRPAPFNPMSTLGGVDANVVAATVCKPEPSPTPVSMFGISAIPNSMFSMAPFVVPVTIKADPYDEV</sequence>
<dbReference type="InterPro" id="IPR036236">
    <property type="entry name" value="Znf_C2H2_sf"/>
</dbReference>
<evidence type="ECO:0000256" key="2">
    <source>
        <dbReference type="ARBA" id="ARBA00022737"/>
    </source>
</evidence>
<keyword evidence="2" id="KW-0677">Repeat</keyword>
<dbReference type="GO" id="GO:0005634">
    <property type="term" value="C:nucleus"/>
    <property type="evidence" value="ECO:0007669"/>
    <property type="project" value="TreeGrafter"/>
</dbReference>
<organism evidence="8 9">
    <name type="scientific">Mortierella hygrophila</name>
    <dbReference type="NCBI Taxonomy" id="979708"/>
    <lineage>
        <taxon>Eukaryota</taxon>
        <taxon>Fungi</taxon>
        <taxon>Fungi incertae sedis</taxon>
        <taxon>Mucoromycota</taxon>
        <taxon>Mortierellomycotina</taxon>
        <taxon>Mortierellomycetes</taxon>
        <taxon>Mortierellales</taxon>
        <taxon>Mortierellaceae</taxon>
        <taxon>Mortierella</taxon>
    </lineage>
</organism>
<dbReference type="InterPro" id="IPR013087">
    <property type="entry name" value="Znf_C2H2_type"/>
</dbReference>
<keyword evidence="1" id="KW-0479">Metal-binding</keyword>
<feature type="compositionally biased region" description="Low complexity" evidence="6">
    <location>
        <begin position="35"/>
        <end position="66"/>
    </location>
</feature>
<name>A0A9P6FGC0_9FUNG</name>
<feature type="region of interest" description="Disordered" evidence="6">
    <location>
        <begin position="158"/>
        <end position="180"/>
    </location>
</feature>
<evidence type="ECO:0000313" key="9">
    <source>
        <dbReference type="Proteomes" id="UP000723463"/>
    </source>
</evidence>
<keyword evidence="9" id="KW-1185">Reference proteome</keyword>
<evidence type="ECO:0000256" key="3">
    <source>
        <dbReference type="ARBA" id="ARBA00022771"/>
    </source>
</evidence>
<accession>A0A9P6FGC0</accession>
<dbReference type="PANTHER" id="PTHR23057:SF0">
    <property type="entry name" value="JUXTAPOSED WITH ANOTHER ZINC FINGER PROTEIN 1"/>
    <property type="match status" value="1"/>
</dbReference>
<proteinExistence type="predicted"/>
<protein>
    <submittedName>
        <fullName evidence="8">Transcriptional regulator of ribosomal biogenesis proteins</fullName>
    </submittedName>
</protein>
<dbReference type="GO" id="GO:0008270">
    <property type="term" value="F:zinc ion binding"/>
    <property type="evidence" value="ECO:0007669"/>
    <property type="project" value="UniProtKB-KW"/>
</dbReference>
<evidence type="ECO:0000259" key="7">
    <source>
        <dbReference type="PROSITE" id="PS50157"/>
    </source>
</evidence>
<dbReference type="PROSITE" id="PS00028">
    <property type="entry name" value="ZINC_FINGER_C2H2_1"/>
    <property type="match status" value="2"/>
</dbReference>
<dbReference type="InterPro" id="IPR051580">
    <property type="entry name" value="ZnF-Chromatin_assoc"/>
</dbReference>
<feature type="region of interest" description="Disordered" evidence="6">
    <location>
        <begin position="27"/>
        <end position="67"/>
    </location>
</feature>
<dbReference type="Proteomes" id="UP000723463">
    <property type="component" value="Unassembled WGS sequence"/>
</dbReference>
<evidence type="ECO:0000313" key="8">
    <source>
        <dbReference type="EMBL" id="KAF9550163.1"/>
    </source>
</evidence>
<comment type="caution">
    <text evidence="8">The sequence shown here is derived from an EMBL/GenBank/DDBJ whole genome shotgun (WGS) entry which is preliminary data.</text>
</comment>
<gene>
    <name evidence="8" type="primary">SFP1_1</name>
    <name evidence="8" type="ORF">EC957_001649</name>
</gene>
<evidence type="ECO:0000256" key="6">
    <source>
        <dbReference type="SAM" id="MobiDB-lite"/>
    </source>
</evidence>
<keyword evidence="3 5" id="KW-0863">Zinc-finger</keyword>
<keyword evidence="4" id="KW-0862">Zinc</keyword>
<evidence type="ECO:0000256" key="1">
    <source>
        <dbReference type="ARBA" id="ARBA00022723"/>
    </source>
</evidence>
<dbReference type="SUPFAM" id="SSF57667">
    <property type="entry name" value="beta-beta-alpha zinc fingers"/>
    <property type="match status" value="1"/>
</dbReference>
<evidence type="ECO:0000256" key="4">
    <source>
        <dbReference type="ARBA" id="ARBA00022833"/>
    </source>
</evidence>
<feature type="domain" description="C2H2-type" evidence="7">
    <location>
        <begin position="481"/>
        <end position="511"/>
    </location>
</feature>
<evidence type="ECO:0000256" key="5">
    <source>
        <dbReference type="PROSITE-ProRule" id="PRU00042"/>
    </source>
</evidence>
<dbReference type="PANTHER" id="PTHR23057">
    <property type="entry name" value="JUXTAPOSED WITH ANOTHER ZINC FINGER PROTEIN 1"/>
    <property type="match status" value="1"/>
</dbReference>
<dbReference type="AlphaFoldDB" id="A0A9P6FGC0"/>
<dbReference type="PROSITE" id="PS50157">
    <property type="entry name" value="ZINC_FINGER_C2H2_2"/>
    <property type="match status" value="1"/>
</dbReference>
<feature type="compositionally biased region" description="Low complexity" evidence="6">
    <location>
        <begin position="162"/>
        <end position="180"/>
    </location>
</feature>
<reference evidence="8" key="1">
    <citation type="journal article" date="2020" name="Fungal Divers.">
        <title>Resolving the Mortierellaceae phylogeny through synthesis of multi-gene phylogenetics and phylogenomics.</title>
        <authorList>
            <person name="Vandepol N."/>
            <person name="Liber J."/>
            <person name="Desiro A."/>
            <person name="Na H."/>
            <person name="Kennedy M."/>
            <person name="Barry K."/>
            <person name="Grigoriev I.V."/>
            <person name="Miller A.N."/>
            <person name="O'Donnell K."/>
            <person name="Stajich J.E."/>
            <person name="Bonito G."/>
        </authorList>
    </citation>
    <scope>NUCLEOTIDE SEQUENCE</scope>
    <source>
        <strain evidence="8">NRRL 2591</strain>
    </source>
</reference>
<dbReference type="Gene3D" id="3.30.160.60">
    <property type="entry name" value="Classic Zinc Finger"/>
    <property type="match status" value="2"/>
</dbReference>